<organism evidence="3 4">
    <name type="scientific">Phyllostomus discolor</name>
    <name type="common">pale spear-nosed bat</name>
    <dbReference type="NCBI Taxonomy" id="89673"/>
    <lineage>
        <taxon>Eukaryota</taxon>
        <taxon>Metazoa</taxon>
        <taxon>Chordata</taxon>
        <taxon>Craniata</taxon>
        <taxon>Vertebrata</taxon>
        <taxon>Euteleostomi</taxon>
        <taxon>Mammalia</taxon>
        <taxon>Eutheria</taxon>
        <taxon>Laurasiatheria</taxon>
        <taxon>Chiroptera</taxon>
        <taxon>Yangochiroptera</taxon>
        <taxon>Phyllostomidae</taxon>
        <taxon>Phyllostominae</taxon>
        <taxon>Phyllostomus</taxon>
    </lineage>
</organism>
<dbReference type="SUPFAM" id="SSF58069">
    <property type="entry name" value="Virus ectodomain"/>
    <property type="match status" value="1"/>
</dbReference>
<evidence type="ECO:0000313" key="4">
    <source>
        <dbReference type="Proteomes" id="UP000664940"/>
    </source>
</evidence>
<protein>
    <submittedName>
        <fullName evidence="3">Uncharacterized protein</fullName>
    </submittedName>
</protein>
<gene>
    <name evidence="3" type="ORF">HJG60_010193</name>
</gene>
<keyword evidence="1" id="KW-1015">Disulfide bond</keyword>
<dbReference type="AlphaFoldDB" id="A0A834ASA8"/>
<feature type="region of interest" description="Disordered" evidence="2">
    <location>
        <begin position="143"/>
        <end position="166"/>
    </location>
</feature>
<feature type="compositionally biased region" description="Basic and acidic residues" evidence="2">
    <location>
        <begin position="151"/>
        <end position="166"/>
    </location>
</feature>
<dbReference type="CDD" id="cd09851">
    <property type="entry name" value="HTLV-1-like_HR1-HR2"/>
    <property type="match status" value="1"/>
</dbReference>
<dbReference type="Pfam" id="PF00429">
    <property type="entry name" value="TLV_coat"/>
    <property type="match status" value="1"/>
</dbReference>
<evidence type="ECO:0000313" key="3">
    <source>
        <dbReference type="EMBL" id="KAF6119787.1"/>
    </source>
</evidence>
<evidence type="ECO:0000256" key="2">
    <source>
        <dbReference type="SAM" id="MobiDB-lite"/>
    </source>
</evidence>
<dbReference type="EMBL" id="JABVXQ010000003">
    <property type="protein sequence ID" value="KAF6119787.1"/>
    <property type="molecule type" value="Genomic_DNA"/>
</dbReference>
<proteinExistence type="predicted"/>
<evidence type="ECO:0000256" key="1">
    <source>
        <dbReference type="ARBA" id="ARBA00023157"/>
    </source>
</evidence>
<comment type="caution">
    <text evidence="3">The sequence shown here is derived from an EMBL/GenBank/DDBJ whole genome shotgun (WGS) entry which is preliminary data.</text>
</comment>
<reference evidence="3 4" key="1">
    <citation type="journal article" date="2020" name="Nature">
        <title>Six reference-quality genomes reveal evolution of bat adaptations.</title>
        <authorList>
            <person name="Jebb D."/>
            <person name="Huang Z."/>
            <person name="Pippel M."/>
            <person name="Hughes G.M."/>
            <person name="Lavrichenko K."/>
            <person name="Devanna P."/>
            <person name="Winkler S."/>
            <person name="Jermiin L.S."/>
            <person name="Skirmuntt E.C."/>
            <person name="Katzourakis A."/>
            <person name="Burkitt-Gray L."/>
            <person name="Ray D.A."/>
            <person name="Sullivan K.A.M."/>
            <person name="Roscito J.G."/>
            <person name="Kirilenko B.M."/>
            <person name="Davalos L.M."/>
            <person name="Corthals A.P."/>
            <person name="Power M.L."/>
            <person name="Jones G."/>
            <person name="Ransome R.D."/>
            <person name="Dechmann D.K.N."/>
            <person name="Locatelli A.G."/>
            <person name="Puechmaille S.J."/>
            <person name="Fedrigo O."/>
            <person name="Jarvis E.D."/>
            <person name="Hiller M."/>
            <person name="Vernes S.C."/>
            <person name="Myers E.W."/>
            <person name="Teeling E.C."/>
        </authorList>
    </citation>
    <scope>NUCLEOTIDE SEQUENCE [LARGE SCALE GENOMIC DNA]</scope>
    <source>
        <strain evidence="3">Bat1K_MPI-CBG_1</strain>
    </source>
</reference>
<accession>A0A834ASA8</accession>
<dbReference type="PANTHER" id="PTHR10424">
    <property type="entry name" value="VIRAL ENVELOPE PROTEIN"/>
    <property type="match status" value="1"/>
</dbReference>
<dbReference type="Proteomes" id="UP000664940">
    <property type="component" value="Unassembled WGS sequence"/>
</dbReference>
<dbReference type="Gene3D" id="1.10.287.210">
    <property type="match status" value="1"/>
</dbReference>
<name>A0A834ASA8_9CHIR</name>
<sequence>MDASALSIASLQRQITSLAHVAQQNRRALDLLTEEKGGTCLFLQEECCFYVNESGTVEENISKLKDVRRRLGSVSSTAEGHSWWQSALFSMLAPILDPLLIPFPPLTLRPCLLCTVVQHIEATVTRRATAKILSLQRHGYRRLQPTQTEGGHADCDTDARTDTSAV</sequence>
<dbReference type="InterPro" id="IPR018154">
    <property type="entry name" value="TLV/ENV_coat_polyprotein"/>
</dbReference>
<dbReference type="PANTHER" id="PTHR10424:SF73">
    <property type="entry name" value="ENDOGENOUS RETROVIRUS GROUP FC1 ENV POLYPROTEIN-RELATED"/>
    <property type="match status" value="1"/>
</dbReference>